<dbReference type="GO" id="GO:0008270">
    <property type="term" value="F:zinc ion binding"/>
    <property type="evidence" value="ECO:0007669"/>
    <property type="project" value="UniProtKB-KW"/>
</dbReference>
<evidence type="ECO:0000256" key="1">
    <source>
        <dbReference type="ARBA" id="ARBA00004123"/>
    </source>
</evidence>
<keyword evidence="4" id="KW-0862">Zinc</keyword>
<dbReference type="GO" id="GO:0005634">
    <property type="term" value="C:nucleus"/>
    <property type="evidence" value="ECO:0007669"/>
    <property type="project" value="UniProtKB-SubCell"/>
</dbReference>
<sequence>MWIASRTDISQHLSASVSSCMDLTSKIPFQRDWENFSLFSRKEGEISKPAQQCEWEVVDNHGSYGNGNGSVYSSVGGLGPGSDLGNGSSRSSISSSIGFPSKAGTGALRFIIDSVEKPPEILKVNKDLAMVETRILHKVVAVDGPKEPHTQLKLGKRTYFEGGIHSTNSSSLASTNPSIGLVKKPKVSQQNMQNSHCQVEGCNVDLSAVKDYHRKHRVCEGHSKSPKVIVAGQTCRFCQQCSRFHDLSEFDQKKRSCRRRLFDHNARRRKPQPEMIKFGSSVFSASYYATDDRQQMNLIFGQDPFNRVTNMANSTWDDSGGFKLIPSQGPWINFGKSGDINGQLHFPSNGISKNVSRVNHDWDGLLPFKGTNAEATNKGPGAPVFASNLNGALDLQRALSLLSTESWVPYQEPISDFQSVNANIITSHSAIHPTNATTGSWQKTELLLPRPSPFNLQNHVSQI</sequence>
<evidence type="ECO:0000256" key="4">
    <source>
        <dbReference type="ARBA" id="ARBA00022833"/>
    </source>
</evidence>
<evidence type="ECO:0000256" key="8">
    <source>
        <dbReference type="ARBA" id="ARBA00023242"/>
    </source>
</evidence>
<dbReference type="PANTHER" id="PTHR31251">
    <property type="entry name" value="SQUAMOSA PROMOTER-BINDING-LIKE PROTEIN 4"/>
    <property type="match status" value="1"/>
</dbReference>
<dbReference type="EMBL" id="PYDT01000008">
    <property type="protein sequence ID" value="THU52767.1"/>
    <property type="molecule type" value="Genomic_DNA"/>
</dbReference>
<comment type="caution">
    <text evidence="11">The sequence shown here is derived from an EMBL/GenBank/DDBJ whole genome shotgun (WGS) entry which is preliminary data.</text>
</comment>
<feature type="domain" description="SBP-type" evidence="10">
    <location>
        <begin position="194"/>
        <end position="271"/>
    </location>
</feature>
<organism evidence="11 12">
    <name type="scientific">Musa balbisiana</name>
    <name type="common">Banana</name>
    <dbReference type="NCBI Taxonomy" id="52838"/>
    <lineage>
        <taxon>Eukaryota</taxon>
        <taxon>Viridiplantae</taxon>
        <taxon>Streptophyta</taxon>
        <taxon>Embryophyta</taxon>
        <taxon>Tracheophyta</taxon>
        <taxon>Spermatophyta</taxon>
        <taxon>Magnoliopsida</taxon>
        <taxon>Liliopsida</taxon>
        <taxon>Zingiberales</taxon>
        <taxon>Musaceae</taxon>
        <taxon>Musa</taxon>
    </lineage>
</organism>
<keyword evidence="12" id="KW-1185">Reference proteome</keyword>
<keyword evidence="2" id="KW-0479">Metal-binding</keyword>
<evidence type="ECO:0000313" key="12">
    <source>
        <dbReference type="Proteomes" id="UP000317650"/>
    </source>
</evidence>
<dbReference type="GO" id="GO:0003677">
    <property type="term" value="F:DNA binding"/>
    <property type="evidence" value="ECO:0007669"/>
    <property type="project" value="UniProtKB-KW"/>
</dbReference>
<evidence type="ECO:0000256" key="3">
    <source>
        <dbReference type="ARBA" id="ARBA00022771"/>
    </source>
</evidence>
<name>A0A4S8IVC3_MUSBA</name>
<dbReference type="InterPro" id="IPR036893">
    <property type="entry name" value="SBP_sf"/>
</dbReference>
<keyword evidence="3 9" id="KW-0863">Zinc-finger</keyword>
<dbReference type="InterPro" id="IPR004333">
    <property type="entry name" value="SBP_dom"/>
</dbReference>
<dbReference type="SUPFAM" id="SSF103612">
    <property type="entry name" value="SBT domain"/>
    <property type="match status" value="1"/>
</dbReference>
<evidence type="ECO:0000256" key="7">
    <source>
        <dbReference type="ARBA" id="ARBA00023163"/>
    </source>
</evidence>
<evidence type="ECO:0000256" key="2">
    <source>
        <dbReference type="ARBA" id="ARBA00022723"/>
    </source>
</evidence>
<protein>
    <recommendedName>
        <fullName evidence="10">SBP-type domain-containing protein</fullName>
    </recommendedName>
</protein>
<dbReference type="Gene3D" id="4.10.1100.10">
    <property type="entry name" value="Transcription factor, SBP-box domain"/>
    <property type="match status" value="1"/>
</dbReference>
<dbReference type="PANTHER" id="PTHR31251:SF74">
    <property type="entry name" value="SQUAMOSA PROMOTER-BINDING-LIKE PROTEIN 2"/>
    <property type="match status" value="1"/>
</dbReference>
<comment type="subcellular location">
    <subcellularLocation>
        <location evidence="1">Nucleus</location>
    </subcellularLocation>
</comment>
<dbReference type="Pfam" id="PF03110">
    <property type="entry name" value="SBP"/>
    <property type="match status" value="1"/>
</dbReference>
<keyword evidence="6" id="KW-0238">DNA-binding</keyword>
<dbReference type="FunFam" id="4.10.1100.10:FF:000001">
    <property type="entry name" value="Squamosa promoter-binding-like protein 14"/>
    <property type="match status" value="1"/>
</dbReference>
<reference evidence="11 12" key="1">
    <citation type="journal article" date="2019" name="Nat. Plants">
        <title>Genome sequencing of Musa balbisiana reveals subgenome evolution and function divergence in polyploid bananas.</title>
        <authorList>
            <person name="Yao X."/>
        </authorList>
    </citation>
    <scope>NUCLEOTIDE SEQUENCE [LARGE SCALE GENOMIC DNA]</scope>
    <source>
        <strain evidence="12">cv. DH-PKW</strain>
        <tissue evidence="11">Leaves</tissue>
    </source>
</reference>
<gene>
    <name evidence="11" type="ORF">C4D60_Mb10t07400</name>
</gene>
<evidence type="ECO:0000256" key="5">
    <source>
        <dbReference type="ARBA" id="ARBA00023015"/>
    </source>
</evidence>
<keyword evidence="8" id="KW-0539">Nucleus</keyword>
<keyword evidence="7" id="KW-0804">Transcription</keyword>
<evidence type="ECO:0000256" key="9">
    <source>
        <dbReference type="PROSITE-ProRule" id="PRU00470"/>
    </source>
</evidence>
<evidence type="ECO:0000256" key="6">
    <source>
        <dbReference type="ARBA" id="ARBA00023125"/>
    </source>
</evidence>
<dbReference type="PROSITE" id="PS51141">
    <property type="entry name" value="ZF_SBP"/>
    <property type="match status" value="1"/>
</dbReference>
<dbReference type="AlphaFoldDB" id="A0A4S8IVC3"/>
<dbReference type="Proteomes" id="UP000317650">
    <property type="component" value="Chromosome 10"/>
</dbReference>
<keyword evidence="5" id="KW-0805">Transcription regulation</keyword>
<accession>A0A4S8IVC3</accession>
<evidence type="ECO:0000313" key="11">
    <source>
        <dbReference type="EMBL" id="THU52767.1"/>
    </source>
</evidence>
<evidence type="ECO:0000259" key="10">
    <source>
        <dbReference type="PROSITE" id="PS51141"/>
    </source>
</evidence>
<dbReference type="InterPro" id="IPR044817">
    <property type="entry name" value="SBP-like"/>
</dbReference>
<dbReference type="PROSITE" id="PS51257">
    <property type="entry name" value="PROKAR_LIPOPROTEIN"/>
    <property type="match status" value="1"/>
</dbReference>
<proteinExistence type="predicted"/>